<dbReference type="Gene3D" id="3.40.630.10">
    <property type="entry name" value="Zn peptidases"/>
    <property type="match status" value="1"/>
</dbReference>
<evidence type="ECO:0000313" key="5">
    <source>
        <dbReference type="EMBL" id="SPD88101.1"/>
    </source>
</evidence>
<dbReference type="OrthoDB" id="9761532at2"/>
<dbReference type="Proteomes" id="UP000238164">
    <property type="component" value="Chromosome 1"/>
</dbReference>
<dbReference type="GO" id="GO:0046872">
    <property type="term" value="F:metal ion binding"/>
    <property type="evidence" value="ECO:0007669"/>
    <property type="project" value="UniProtKB-KW"/>
</dbReference>
<gene>
    <name evidence="5" type="ORF">MPLG2_3071</name>
</gene>
<evidence type="ECO:0000313" key="6">
    <source>
        <dbReference type="Proteomes" id="UP000238164"/>
    </source>
</evidence>
<dbReference type="InterPro" id="IPR011650">
    <property type="entry name" value="Peptidase_M20_dimer"/>
</dbReference>
<dbReference type="RefSeq" id="WP_105186679.1">
    <property type="nucleotide sequence ID" value="NZ_BAAAGO010000006.1"/>
</dbReference>
<feature type="domain" description="Peptidase M20 dimerisation" evidence="4">
    <location>
        <begin position="193"/>
        <end position="340"/>
    </location>
</feature>
<evidence type="ECO:0000256" key="3">
    <source>
        <dbReference type="ARBA" id="ARBA00022801"/>
    </source>
</evidence>
<reference evidence="5 6" key="1">
    <citation type="submission" date="2018-02" db="EMBL/GenBank/DDBJ databases">
        <authorList>
            <person name="Cohen D.B."/>
            <person name="Kent A.D."/>
        </authorList>
    </citation>
    <scope>NUCLEOTIDE SEQUENCE [LARGE SCALE GENOMIC DNA]</scope>
    <source>
        <strain evidence="5">1</strain>
    </source>
</reference>
<organism evidence="5 6">
    <name type="scientific">Micropruina glycogenica</name>
    <dbReference type="NCBI Taxonomy" id="75385"/>
    <lineage>
        <taxon>Bacteria</taxon>
        <taxon>Bacillati</taxon>
        <taxon>Actinomycetota</taxon>
        <taxon>Actinomycetes</taxon>
        <taxon>Propionibacteriales</taxon>
        <taxon>Nocardioidaceae</taxon>
        <taxon>Micropruina</taxon>
    </lineage>
</organism>
<dbReference type="Gene3D" id="3.30.70.360">
    <property type="match status" value="1"/>
</dbReference>
<dbReference type="KEGG" id="mgg:MPLG2_3071"/>
<keyword evidence="2" id="KW-0479">Metal-binding</keyword>
<dbReference type="Pfam" id="PF07687">
    <property type="entry name" value="M20_dimer"/>
    <property type="match status" value="1"/>
</dbReference>
<sequence length="444" mass="46017">MSLADAVETALPAALDDLAEFVAIPSVSASPDHAQDVQRSARWVHNQLTALGCADARIVSEGGQPAVIARFPGPPGAPTICLYAHHDVQPTGDVTLWTSENPFAVREANGRLFARGVGDDKAGVLVHLTALRAFGGRPPVGVVVFVEGEEEVGSPSLAEVIARHRDELAADVYVIADSGNWQVGEPAFTDTLRGLVDCVVDVSTLDHALHSGQFGGPVPDALTTLCRLLATLHDDQGNVAIEGLGAMPDPALDYPEDRLRAEAGVLPGVQLLGGGSIAGRLWTKPTATVLGIDATSVADASNTLAPSARAKVSVRIAPDADPRAALAAVSEHLQRHAPWGAHVKVTDGATGSGTTIPFEGPAADAARAAFVEAWGVEPVFMGQGGSIPMVADFQHAFPDATVLVTAVCDPDSRPHGIDESLDLGDFHKACLAEALLLQKLGDLA</sequence>
<dbReference type="InterPro" id="IPR051458">
    <property type="entry name" value="Cyt/Met_Dipeptidase"/>
</dbReference>
<dbReference type="NCBIfam" id="NF005914">
    <property type="entry name" value="PRK07907.1"/>
    <property type="match status" value="1"/>
</dbReference>
<keyword evidence="6" id="KW-1185">Reference proteome</keyword>
<dbReference type="InterPro" id="IPR002933">
    <property type="entry name" value="Peptidase_M20"/>
</dbReference>
<dbReference type="Pfam" id="PF01546">
    <property type="entry name" value="Peptidase_M20"/>
    <property type="match status" value="1"/>
</dbReference>
<keyword evidence="3" id="KW-0378">Hydrolase</keyword>
<evidence type="ECO:0000259" key="4">
    <source>
        <dbReference type="Pfam" id="PF07687"/>
    </source>
</evidence>
<name>A0A2N9JKJ8_9ACTN</name>
<keyword evidence="1" id="KW-0645">Protease</keyword>
<protein>
    <submittedName>
        <fullName evidence="5">Acetylornithine deacetylase/Succinyl-diaminopimelate desuccinylase</fullName>
    </submittedName>
</protein>
<dbReference type="SUPFAM" id="SSF53187">
    <property type="entry name" value="Zn-dependent exopeptidases"/>
    <property type="match status" value="1"/>
</dbReference>
<dbReference type="PANTHER" id="PTHR43270:SF12">
    <property type="entry name" value="SUCCINYL-DIAMINOPIMELATE DESUCCINYLASE"/>
    <property type="match status" value="1"/>
</dbReference>
<evidence type="ECO:0000256" key="1">
    <source>
        <dbReference type="ARBA" id="ARBA00022670"/>
    </source>
</evidence>
<dbReference type="EMBL" id="LT985188">
    <property type="protein sequence ID" value="SPD88101.1"/>
    <property type="molecule type" value="Genomic_DNA"/>
</dbReference>
<proteinExistence type="predicted"/>
<accession>A0A2N9JKJ8</accession>
<dbReference type="AlphaFoldDB" id="A0A2N9JKJ8"/>
<dbReference type="GO" id="GO:0006508">
    <property type="term" value="P:proteolysis"/>
    <property type="evidence" value="ECO:0007669"/>
    <property type="project" value="UniProtKB-KW"/>
</dbReference>
<evidence type="ECO:0000256" key="2">
    <source>
        <dbReference type="ARBA" id="ARBA00022723"/>
    </source>
</evidence>
<dbReference type="GO" id="GO:0008233">
    <property type="term" value="F:peptidase activity"/>
    <property type="evidence" value="ECO:0007669"/>
    <property type="project" value="UniProtKB-KW"/>
</dbReference>
<dbReference type="PANTHER" id="PTHR43270">
    <property type="entry name" value="BETA-ALA-HIS DIPEPTIDASE"/>
    <property type="match status" value="1"/>
</dbReference>